<sequence>MKFLQRISFNIFLTFFILSTTVIWTIIGSFGIFKWDARYLQLDLIVHLSQSRIWHNYLQVMDYLLIPNHSSLKMTDFYSSCNGLQHFHDVKILFLFVIVIWVICLLIFVSLLMYKKFTILLQINNNWLLFLTVIPIVLAACSLIDFDSLFAIFHRILFHNSNWLFDPLKDPVINILPDTFFCHCFILAFVIFELLVIVLLYVNHKKSRQF</sequence>
<feature type="transmembrane region" description="Helical" evidence="1">
    <location>
        <begin position="12"/>
        <end position="33"/>
    </location>
</feature>
<organism evidence="2 3">
    <name type="scientific">Bombilactobacillus thymidiniphilus</name>
    <dbReference type="NCBI Taxonomy" id="2923363"/>
    <lineage>
        <taxon>Bacteria</taxon>
        <taxon>Bacillati</taxon>
        <taxon>Bacillota</taxon>
        <taxon>Bacilli</taxon>
        <taxon>Lactobacillales</taxon>
        <taxon>Lactobacillaceae</taxon>
        <taxon>Bombilactobacillus</taxon>
    </lineage>
</organism>
<evidence type="ECO:0000313" key="2">
    <source>
        <dbReference type="EMBL" id="UQS83873.1"/>
    </source>
</evidence>
<feature type="transmembrane region" description="Helical" evidence="1">
    <location>
        <begin position="92"/>
        <end position="114"/>
    </location>
</feature>
<feature type="transmembrane region" description="Helical" evidence="1">
    <location>
        <begin position="126"/>
        <end position="153"/>
    </location>
</feature>
<keyword evidence="1" id="KW-0812">Transmembrane</keyword>
<evidence type="ECO:0000313" key="3">
    <source>
        <dbReference type="Proteomes" id="UP000831947"/>
    </source>
</evidence>
<name>A0ABY4PDY7_9LACO</name>
<evidence type="ECO:0000256" key="1">
    <source>
        <dbReference type="SAM" id="Phobius"/>
    </source>
</evidence>
<dbReference type="InterPro" id="IPR010178">
    <property type="entry name" value="Lit"/>
</dbReference>
<proteinExistence type="predicted"/>
<feature type="transmembrane region" description="Helical" evidence="1">
    <location>
        <begin position="173"/>
        <end position="202"/>
    </location>
</feature>
<accession>A0ABY4PDY7</accession>
<dbReference type="Pfam" id="PF07314">
    <property type="entry name" value="Lit"/>
    <property type="match status" value="1"/>
</dbReference>
<protein>
    <submittedName>
        <fullName evidence="2">TIGR01906 family membrane protein</fullName>
    </submittedName>
</protein>
<dbReference type="EMBL" id="CP093365">
    <property type="protein sequence ID" value="UQS83873.1"/>
    <property type="molecule type" value="Genomic_DNA"/>
</dbReference>
<reference evidence="2 3" key="1">
    <citation type="journal article" date="2022" name="Int. J. Syst. Evol. Microbiol.">
        <title>Apilactobacillus apisilvae sp. nov., Nicolia spurrieriana gen. nov. sp. nov., Bombilactobacillus folatiphilus sp. nov. and Bombilactobacillus thymidiniphilus sp. nov., four new lactic acid bacterial isolates from stingless bees Tetragonula carbonaria and Austroplebeia australis.</title>
        <authorList>
            <person name="Oliphant S.A."/>
            <person name="Watson-Haigh N.S."/>
            <person name="Sumby K.M."/>
            <person name="Gardner J."/>
            <person name="Groom S."/>
            <person name="Jiranek V."/>
        </authorList>
    </citation>
    <scope>NUCLEOTIDE SEQUENCE [LARGE SCALE GENOMIC DNA]</scope>
    <source>
        <strain evidence="2 3">SG4_A1</strain>
    </source>
</reference>
<keyword evidence="1" id="KW-1133">Transmembrane helix</keyword>
<keyword evidence="1" id="KW-0472">Membrane</keyword>
<dbReference type="Proteomes" id="UP000831947">
    <property type="component" value="Chromosome"/>
</dbReference>
<keyword evidence="3" id="KW-1185">Reference proteome</keyword>
<dbReference type="NCBIfam" id="TIGR01906">
    <property type="entry name" value="integ_TIGR01906"/>
    <property type="match status" value="1"/>
</dbReference>
<gene>
    <name evidence="2" type="ORF">MOO47_01395</name>
</gene>